<feature type="region of interest" description="Disordered" evidence="1">
    <location>
        <begin position="17"/>
        <end position="62"/>
    </location>
</feature>
<dbReference type="Pfam" id="PF06348">
    <property type="entry name" value="DUF1059"/>
    <property type="match status" value="1"/>
</dbReference>
<evidence type="ECO:0000313" key="2">
    <source>
        <dbReference type="EMBL" id="GAA1236870.1"/>
    </source>
</evidence>
<evidence type="ECO:0000313" key="3">
    <source>
        <dbReference type="Proteomes" id="UP001500037"/>
    </source>
</evidence>
<dbReference type="EMBL" id="BAAALF010000041">
    <property type="protein sequence ID" value="GAA1236870.1"/>
    <property type="molecule type" value="Genomic_DNA"/>
</dbReference>
<proteinExistence type="predicted"/>
<gene>
    <name evidence="2" type="ORF">GCM10009665_28760</name>
</gene>
<reference evidence="2 3" key="1">
    <citation type="journal article" date="2019" name="Int. J. Syst. Evol. Microbiol.">
        <title>The Global Catalogue of Microorganisms (GCM) 10K type strain sequencing project: providing services to taxonomists for standard genome sequencing and annotation.</title>
        <authorList>
            <consortium name="The Broad Institute Genomics Platform"/>
            <consortium name="The Broad Institute Genome Sequencing Center for Infectious Disease"/>
            <person name="Wu L."/>
            <person name="Ma J."/>
        </authorList>
    </citation>
    <scope>NUCLEOTIDE SEQUENCE [LARGE SCALE GENOMIC DNA]</scope>
    <source>
        <strain evidence="2 3">JCM 13004</strain>
    </source>
</reference>
<evidence type="ECO:0008006" key="4">
    <source>
        <dbReference type="Google" id="ProtNLM"/>
    </source>
</evidence>
<dbReference type="InterPro" id="IPR009409">
    <property type="entry name" value="DUF1059"/>
</dbReference>
<organism evidence="2 3">
    <name type="scientific">Kitasatospora nipponensis</name>
    <dbReference type="NCBI Taxonomy" id="258049"/>
    <lineage>
        <taxon>Bacteria</taxon>
        <taxon>Bacillati</taxon>
        <taxon>Actinomycetota</taxon>
        <taxon>Actinomycetes</taxon>
        <taxon>Kitasatosporales</taxon>
        <taxon>Streptomycetaceae</taxon>
        <taxon>Kitasatospora</taxon>
    </lineage>
</organism>
<name>A0ABN1W5U2_9ACTN</name>
<sequence>MLVVFLVSGVVDRDVERVRPPSYPTGAEEGQWSSDTPVPPRAGPPASGWPAGARGAAGSREADMRKVADCREYPSEMNCSLAISGNEEEVVRAAAEHAVSVHGHQDSQELRDQIRAGLKDELVLQHT</sequence>
<evidence type="ECO:0000256" key="1">
    <source>
        <dbReference type="SAM" id="MobiDB-lite"/>
    </source>
</evidence>
<protein>
    <recommendedName>
        <fullName evidence="4">DUF1059 domain-containing protein</fullName>
    </recommendedName>
</protein>
<comment type="caution">
    <text evidence="2">The sequence shown here is derived from an EMBL/GenBank/DDBJ whole genome shotgun (WGS) entry which is preliminary data.</text>
</comment>
<accession>A0ABN1W5U2</accession>
<feature type="compositionally biased region" description="Low complexity" evidence="1">
    <location>
        <begin position="44"/>
        <end position="59"/>
    </location>
</feature>
<keyword evidence="3" id="KW-1185">Reference proteome</keyword>
<dbReference type="Proteomes" id="UP001500037">
    <property type="component" value="Unassembled WGS sequence"/>
</dbReference>